<feature type="transmembrane region" description="Helical" evidence="1">
    <location>
        <begin position="296"/>
        <end position="314"/>
    </location>
</feature>
<feature type="transmembrane region" description="Helical" evidence="1">
    <location>
        <begin position="51"/>
        <end position="75"/>
    </location>
</feature>
<dbReference type="AlphaFoldDB" id="A0A9W6S2Q9"/>
<evidence type="ECO:0000313" key="3">
    <source>
        <dbReference type="Proteomes" id="UP001165074"/>
    </source>
</evidence>
<dbReference type="PRINTS" id="PR00303">
    <property type="entry name" value="SECYTRNLCASE"/>
</dbReference>
<dbReference type="Pfam" id="PF00344">
    <property type="entry name" value="SecY"/>
    <property type="match status" value="1"/>
</dbReference>
<dbReference type="SUPFAM" id="SSF103491">
    <property type="entry name" value="Preprotein translocase SecY subunit"/>
    <property type="match status" value="1"/>
</dbReference>
<accession>A0A9W6S2Q9</accession>
<proteinExistence type="predicted"/>
<feature type="transmembrane region" description="Helical" evidence="1">
    <location>
        <begin position="271"/>
        <end position="290"/>
    </location>
</feature>
<protein>
    <recommendedName>
        <fullName evidence="4">Preprotein translocase subunit SecY</fullName>
    </recommendedName>
</protein>
<feature type="transmembrane region" description="Helical" evidence="1">
    <location>
        <begin position="210"/>
        <end position="233"/>
    </location>
</feature>
<feature type="transmembrane region" description="Helical" evidence="1">
    <location>
        <begin position="112"/>
        <end position="136"/>
    </location>
</feature>
<dbReference type="InterPro" id="IPR002208">
    <property type="entry name" value="SecY/SEC61-alpha"/>
</dbReference>
<dbReference type="GO" id="GO:0016020">
    <property type="term" value="C:membrane"/>
    <property type="evidence" value="ECO:0007669"/>
    <property type="project" value="InterPro"/>
</dbReference>
<gene>
    <name evidence="2" type="ORF">Airi02_040770</name>
</gene>
<keyword evidence="1" id="KW-0812">Transmembrane</keyword>
<dbReference type="RefSeq" id="WP_285573738.1">
    <property type="nucleotide sequence ID" value="NZ_BSTK01000005.1"/>
</dbReference>
<feature type="transmembrane region" description="Helical" evidence="1">
    <location>
        <begin position="21"/>
        <end position="39"/>
    </location>
</feature>
<evidence type="ECO:0000313" key="2">
    <source>
        <dbReference type="EMBL" id="GLY86148.1"/>
    </source>
</evidence>
<sequence>MRALAAAGAAGAARIQRYVRILAVVMGALMGTAVAVAAAKERLPGGDVLAGSGVGTVLAPAGALTAGTLVTTWLMRLISSRGLGDGLAVLFFVQLAAVFPDLLWRVRQEEGPGAFAATTAAVLASGLFVIVAVIVLDRAERRVPIQYARRMIGVRRFGGAATYVPLRLDHAGLVPAFTMLALLHLPGLAARLWPGGGRPDGLWTSPDQGSVWFMVVLFVSVAVLSVLSSAGAVDPARVADRLKREGAFVPGIRPGRPTADYLGYVRVRVTAGTPFVLGLVAVLPSAALALAGDQPFVTGTCVLLLAGAGLRTAGRIADQWEQHI</sequence>
<organism evidence="2 3">
    <name type="scientific">Actinoallomurus iriomotensis</name>
    <dbReference type="NCBI Taxonomy" id="478107"/>
    <lineage>
        <taxon>Bacteria</taxon>
        <taxon>Bacillati</taxon>
        <taxon>Actinomycetota</taxon>
        <taxon>Actinomycetes</taxon>
        <taxon>Streptosporangiales</taxon>
        <taxon>Thermomonosporaceae</taxon>
        <taxon>Actinoallomurus</taxon>
    </lineage>
</organism>
<dbReference type="EMBL" id="BSTK01000005">
    <property type="protein sequence ID" value="GLY86148.1"/>
    <property type="molecule type" value="Genomic_DNA"/>
</dbReference>
<evidence type="ECO:0000256" key="1">
    <source>
        <dbReference type="SAM" id="Phobius"/>
    </source>
</evidence>
<keyword evidence="1" id="KW-1133">Transmembrane helix</keyword>
<keyword evidence="1" id="KW-0472">Membrane</keyword>
<dbReference type="Proteomes" id="UP001165074">
    <property type="component" value="Unassembled WGS sequence"/>
</dbReference>
<reference evidence="2" key="1">
    <citation type="submission" date="2023-03" db="EMBL/GenBank/DDBJ databases">
        <title>Actinoallomurus iriomotensis NBRC 103684.</title>
        <authorList>
            <person name="Ichikawa N."/>
            <person name="Sato H."/>
            <person name="Tonouchi N."/>
        </authorList>
    </citation>
    <scope>NUCLEOTIDE SEQUENCE</scope>
    <source>
        <strain evidence="2">NBRC 103684</strain>
    </source>
</reference>
<dbReference type="InterPro" id="IPR023201">
    <property type="entry name" value="SecY_dom_sf"/>
</dbReference>
<evidence type="ECO:0008006" key="4">
    <source>
        <dbReference type="Google" id="ProtNLM"/>
    </source>
</evidence>
<dbReference type="Gene3D" id="1.10.3370.10">
    <property type="entry name" value="SecY subunit domain"/>
    <property type="match status" value="1"/>
</dbReference>
<comment type="caution">
    <text evidence="2">The sequence shown here is derived from an EMBL/GenBank/DDBJ whole genome shotgun (WGS) entry which is preliminary data.</text>
</comment>
<name>A0A9W6S2Q9_9ACTN</name>
<dbReference type="GO" id="GO:0015031">
    <property type="term" value="P:protein transport"/>
    <property type="evidence" value="ECO:0007669"/>
    <property type="project" value="InterPro"/>
</dbReference>
<keyword evidence="3" id="KW-1185">Reference proteome</keyword>
<feature type="transmembrane region" description="Helical" evidence="1">
    <location>
        <begin position="87"/>
        <end position="106"/>
    </location>
</feature>